<dbReference type="InterPro" id="IPR036388">
    <property type="entry name" value="WH-like_DNA-bd_sf"/>
</dbReference>
<comment type="caution">
    <text evidence="6">The sequence shown here is derived from an EMBL/GenBank/DDBJ whole genome shotgun (WGS) entry which is preliminary data.</text>
</comment>
<dbReference type="Pfam" id="PF00126">
    <property type="entry name" value="HTH_1"/>
    <property type="match status" value="1"/>
</dbReference>
<dbReference type="GO" id="GO:0003677">
    <property type="term" value="F:DNA binding"/>
    <property type="evidence" value="ECO:0007669"/>
    <property type="project" value="UniProtKB-KW"/>
</dbReference>
<dbReference type="InterPro" id="IPR005119">
    <property type="entry name" value="LysR_subst-bd"/>
</dbReference>
<dbReference type="RefSeq" id="WP_042277892.1">
    <property type="nucleotide sequence ID" value="NZ_BBML01000002.1"/>
</dbReference>
<dbReference type="EMBL" id="BBML01000002">
    <property type="protein sequence ID" value="GAK96561.1"/>
    <property type="molecule type" value="Genomic_DNA"/>
</dbReference>
<evidence type="ECO:0000256" key="1">
    <source>
        <dbReference type="ARBA" id="ARBA00009437"/>
    </source>
</evidence>
<keyword evidence="7" id="KW-1185">Reference proteome</keyword>
<dbReference type="Gene3D" id="1.10.10.10">
    <property type="entry name" value="Winged helix-like DNA-binding domain superfamily/Winged helix DNA-binding domain"/>
    <property type="match status" value="1"/>
</dbReference>
<evidence type="ECO:0000313" key="6">
    <source>
        <dbReference type="EMBL" id="GAK96561.1"/>
    </source>
</evidence>
<dbReference type="Proteomes" id="UP000029221">
    <property type="component" value="Unassembled WGS sequence"/>
</dbReference>
<accession>A0A090QM18</accession>
<keyword evidence="4" id="KW-0804">Transcription</keyword>
<protein>
    <submittedName>
        <fullName evidence="6">Hydrogen peroxide-inducible genes activonator</fullName>
    </submittedName>
</protein>
<dbReference type="AlphaFoldDB" id="A0A090QM18"/>
<reference evidence="6" key="1">
    <citation type="journal article" date="2014" name="Genome Announc.">
        <title>Draft Genome Sequences of Marine Flavobacterium Nonlabens Strains NR17, NR24, NR27, NR32, NR33, and Ara13.</title>
        <authorList>
            <person name="Nakanishi M."/>
            <person name="Meirelles P."/>
            <person name="Suzuki R."/>
            <person name="Takatani N."/>
            <person name="Mino S."/>
            <person name="Suda W."/>
            <person name="Oshima K."/>
            <person name="Hattori M."/>
            <person name="Ohkuma M."/>
            <person name="Hosokawa M."/>
            <person name="Miyashita K."/>
            <person name="Thompson F.L."/>
            <person name="Niwa A."/>
            <person name="Sawabe T."/>
            <person name="Sawabe T."/>
        </authorList>
    </citation>
    <scope>NUCLEOTIDE SEQUENCE [LARGE SCALE GENOMIC DNA]</scope>
    <source>
        <strain evidence="6">JCM 19294</strain>
    </source>
</reference>
<proteinExistence type="inferred from homology"/>
<keyword evidence="2" id="KW-0805">Transcription regulation</keyword>
<dbReference type="GO" id="GO:0005829">
    <property type="term" value="C:cytosol"/>
    <property type="evidence" value="ECO:0007669"/>
    <property type="project" value="TreeGrafter"/>
</dbReference>
<evidence type="ECO:0000256" key="3">
    <source>
        <dbReference type="ARBA" id="ARBA00023125"/>
    </source>
</evidence>
<dbReference type="SUPFAM" id="SSF46785">
    <property type="entry name" value="Winged helix' DNA-binding domain"/>
    <property type="match status" value="1"/>
</dbReference>
<dbReference type="CDD" id="cd08411">
    <property type="entry name" value="PBP2_OxyR"/>
    <property type="match status" value="1"/>
</dbReference>
<evidence type="ECO:0000256" key="2">
    <source>
        <dbReference type="ARBA" id="ARBA00023015"/>
    </source>
</evidence>
<evidence type="ECO:0000256" key="4">
    <source>
        <dbReference type="ARBA" id="ARBA00023163"/>
    </source>
</evidence>
<comment type="similarity">
    <text evidence="1">Belongs to the LysR transcriptional regulatory family.</text>
</comment>
<dbReference type="Pfam" id="PF03466">
    <property type="entry name" value="LysR_substrate"/>
    <property type="match status" value="1"/>
</dbReference>
<dbReference type="GO" id="GO:0003700">
    <property type="term" value="F:DNA-binding transcription factor activity"/>
    <property type="evidence" value="ECO:0007669"/>
    <property type="project" value="InterPro"/>
</dbReference>
<dbReference type="InterPro" id="IPR050950">
    <property type="entry name" value="HTH-type_LysR_regulators"/>
</dbReference>
<evidence type="ECO:0000259" key="5">
    <source>
        <dbReference type="PROSITE" id="PS50931"/>
    </source>
</evidence>
<keyword evidence="3" id="KW-0238">DNA-binding</keyword>
<name>A0A090QM18_9FLAO</name>
<dbReference type="Gene3D" id="3.40.190.10">
    <property type="entry name" value="Periplasmic binding protein-like II"/>
    <property type="match status" value="2"/>
</dbReference>
<dbReference type="SUPFAM" id="SSF53850">
    <property type="entry name" value="Periplasmic binding protein-like II"/>
    <property type="match status" value="1"/>
</dbReference>
<gene>
    <name evidence="6" type="ORF">JCM19294_2074</name>
</gene>
<dbReference type="InterPro" id="IPR036390">
    <property type="entry name" value="WH_DNA-bd_sf"/>
</dbReference>
<organism evidence="6 7">
    <name type="scientific">Nonlabens tegetincola</name>
    <dbReference type="NCBI Taxonomy" id="323273"/>
    <lineage>
        <taxon>Bacteria</taxon>
        <taxon>Pseudomonadati</taxon>
        <taxon>Bacteroidota</taxon>
        <taxon>Flavobacteriia</taxon>
        <taxon>Flavobacteriales</taxon>
        <taxon>Flavobacteriaceae</taxon>
        <taxon>Nonlabens</taxon>
    </lineage>
</organism>
<evidence type="ECO:0000313" key="7">
    <source>
        <dbReference type="Proteomes" id="UP000029221"/>
    </source>
</evidence>
<sequence length="312" mass="35364">MNIQQFKYILAVVDLRNFEAAADKCFVSQSTLSTMIARFEDEIGIKIFNRKSKPVSVTREGAIIVERLRTINNDIGLLGALVKELKGELMGELKIGVIPTIAPYLLPLFLHKFATKFPYVNLIVDELQTDEIVAAIKNRSLDIGLLALPIKDKDLNEKELFVEPFLIYDCREKSTEGPISIKNLDYSKLWLLKQGHCLQTQVNQICEQSSRQVDEDSNLEFRSGSLDGLIRFTKASNGLTILPQIATLDFTEHDQGKLVHFDTPVPSRSVGIITHKYFVKKTLLNKLQLMIQDIMKEVISEIPENKIIHPLE</sequence>
<dbReference type="eggNOG" id="COG0583">
    <property type="taxonomic scope" value="Bacteria"/>
</dbReference>
<dbReference type="PROSITE" id="PS50931">
    <property type="entry name" value="HTH_LYSR"/>
    <property type="match status" value="1"/>
</dbReference>
<dbReference type="PANTHER" id="PTHR30419:SF29">
    <property type="entry name" value="LYSR-FAMILY TRANSCRIPTIONAL REGULATOR"/>
    <property type="match status" value="1"/>
</dbReference>
<feature type="domain" description="HTH lysR-type" evidence="5">
    <location>
        <begin position="1"/>
        <end position="58"/>
    </location>
</feature>
<dbReference type="InterPro" id="IPR000847">
    <property type="entry name" value="LysR_HTH_N"/>
</dbReference>
<dbReference type="PANTHER" id="PTHR30419">
    <property type="entry name" value="HTH-TYPE TRANSCRIPTIONAL REGULATOR YBHD"/>
    <property type="match status" value="1"/>
</dbReference>